<gene>
    <name evidence="3" type="ORF">ADEAN_000604200</name>
</gene>
<dbReference type="VEuPathDB" id="TriTrypDB:ADEAN_000604200"/>
<dbReference type="PANTHER" id="PTHR11049">
    <property type="entry name" value="ACYL COENZYME A THIOESTER HYDROLASE"/>
    <property type="match status" value="1"/>
</dbReference>
<keyword evidence="4" id="KW-1185">Reference proteome</keyword>
<name>A0A7G2CIU9_9TRYP</name>
<dbReference type="Pfam" id="PF03061">
    <property type="entry name" value="4HBT"/>
    <property type="match status" value="1"/>
</dbReference>
<evidence type="ECO:0000259" key="2">
    <source>
        <dbReference type="PROSITE" id="PS51770"/>
    </source>
</evidence>
<protein>
    <submittedName>
        <fullName evidence="3">Thioesterase superfamily, putative</fullName>
    </submittedName>
</protein>
<accession>A0A7G2CIU9</accession>
<evidence type="ECO:0000313" key="4">
    <source>
        <dbReference type="Proteomes" id="UP000515908"/>
    </source>
</evidence>
<feature type="domain" description="HotDog ACOT-type" evidence="2">
    <location>
        <begin position="44"/>
        <end position="176"/>
    </location>
</feature>
<dbReference type="PROSITE" id="PS51770">
    <property type="entry name" value="HOTDOG_ACOT"/>
    <property type="match status" value="2"/>
</dbReference>
<dbReference type="AlphaFoldDB" id="A0A7G2CIU9"/>
<evidence type="ECO:0000256" key="1">
    <source>
        <dbReference type="ARBA" id="ARBA00022801"/>
    </source>
</evidence>
<dbReference type="EMBL" id="LR877155">
    <property type="protein sequence ID" value="CAD2218553.1"/>
    <property type="molecule type" value="Genomic_DNA"/>
</dbReference>
<feature type="domain" description="HotDog ACOT-type" evidence="2">
    <location>
        <begin position="239"/>
        <end position="350"/>
    </location>
</feature>
<sequence length="391" mass="42837">MKRIFQRGGRLPFMRAYRSSALLRQSPSTPAPLTVGNVQAGLRDVGQFVTSHSELIGKYISPLKVKVDAGDVLALIDVASYRAGMNFLYGDVAVDTFSTIDKRPDDKVTLVTIAFNSFVFTKPIYEGDLVMLTSRVVSASNSTVGLHVNVERQGYESRIPESIGESFVTFVAIQGKKLDSKSSGHVPAARLSSLYELQLHKRYKALRNQKLLSSPPSPLTAEAIELECNRCKERKITIRETTTVANRTFFGSSVNVNGVIFGGEVLRFMEQSALHCGRVFAGTPHIHTVAMLGMTFDEPVALGDRPVSTCRVVCVRNSTMLVTVRVAATNGPTSRKTNAASFILMATDDKGSLVDVPLGIDLDHATPEELLEYWQGRCMMEESIKARGKDV</sequence>
<dbReference type="Proteomes" id="UP000515908">
    <property type="component" value="Chromosome 11"/>
</dbReference>
<reference evidence="3 4" key="1">
    <citation type="submission" date="2020-08" db="EMBL/GenBank/DDBJ databases">
        <authorList>
            <person name="Newling K."/>
            <person name="Davey J."/>
            <person name="Forrester S."/>
        </authorList>
    </citation>
    <scope>NUCLEOTIDE SEQUENCE [LARGE SCALE GENOMIC DNA]</scope>
    <source>
        <strain evidence="4">Crithidia deanei Carvalho (ATCC PRA-265)</strain>
    </source>
</reference>
<evidence type="ECO:0000313" key="3">
    <source>
        <dbReference type="EMBL" id="CAD2218553.1"/>
    </source>
</evidence>
<dbReference type="InterPro" id="IPR040170">
    <property type="entry name" value="Cytosol_ACT"/>
</dbReference>
<dbReference type="InterPro" id="IPR006683">
    <property type="entry name" value="Thioestr_dom"/>
</dbReference>
<dbReference type="GO" id="GO:0009062">
    <property type="term" value="P:fatty acid catabolic process"/>
    <property type="evidence" value="ECO:0007669"/>
    <property type="project" value="TreeGrafter"/>
</dbReference>
<dbReference type="InterPro" id="IPR033120">
    <property type="entry name" value="HOTDOG_ACOT"/>
</dbReference>
<dbReference type="GO" id="GO:0052816">
    <property type="term" value="F:long-chain fatty acyl-CoA hydrolase activity"/>
    <property type="evidence" value="ECO:0007669"/>
    <property type="project" value="TreeGrafter"/>
</dbReference>
<dbReference type="Gene3D" id="3.10.129.10">
    <property type="entry name" value="Hotdog Thioesterase"/>
    <property type="match status" value="2"/>
</dbReference>
<keyword evidence="1" id="KW-0378">Hydrolase</keyword>
<dbReference type="GO" id="GO:0005829">
    <property type="term" value="C:cytosol"/>
    <property type="evidence" value="ECO:0007669"/>
    <property type="project" value="TreeGrafter"/>
</dbReference>
<dbReference type="SUPFAM" id="SSF54637">
    <property type="entry name" value="Thioesterase/thiol ester dehydrase-isomerase"/>
    <property type="match status" value="2"/>
</dbReference>
<proteinExistence type="predicted"/>
<dbReference type="GO" id="GO:0006637">
    <property type="term" value="P:acyl-CoA metabolic process"/>
    <property type="evidence" value="ECO:0007669"/>
    <property type="project" value="TreeGrafter"/>
</dbReference>
<organism evidence="3 4">
    <name type="scientific">Angomonas deanei</name>
    <dbReference type="NCBI Taxonomy" id="59799"/>
    <lineage>
        <taxon>Eukaryota</taxon>
        <taxon>Discoba</taxon>
        <taxon>Euglenozoa</taxon>
        <taxon>Kinetoplastea</taxon>
        <taxon>Metakinetoplastina</taxon>
        <taxon>Trypanosomatida</taxon>
        <taxon>Trypanosomatidae</taxon>
        <taxon>Strigomonadinae</taxon>
        <taxon>Angomonas</taxon>
    </lineage>
</organism>
<dbReference type="InterPro" id="IPR029069">
    <property type="entry name" value="HotDog_dom_sf"/>
</dbReference>
<dbReference type="PANTHER" id="PTHR11049:SF24">
    <property type="entry name" value="CYTOSOLIC ACYL COENZYME A THIOESTER HYDROLASE"/>
    <property type="match status" value="1"/>
</dbReference>